<proteinExistence type="predicted"/>
<name>A0A437LZ96_9PROT</name>
<keyword evidence="3" id="KW-1185">Reference proteome</keyword>
<gene>
    <name evidence="2" type="ORF">EOD42_23295</name>
</gene>
<organism evidence="2 3">
    <name type="scientific">Rhodovarius crocodyli</name>
    <dbReference type="NCBI Taxonomy" id="1979269"/>
    <lineage>
        <taxon>Bacteria</taxon>
        <taxon>Pseudomonadati</taxon>
        <taxon>Pseudomonadota</taxon>
        <taxon>Alphaproteobacteria</taxon>
        <taxon>Acetobacterales</taxon>
        <taxon>Roseomonadaceae</taxon>
        <taxon>Rhodovarius</taxon>
    </lineage>
</organism>
<reference evidence="2 3" key="1">
    <citation type="submission" date="2019-01" db="EMBL/GenBank/DDBJ databases">
        <authorList>
            <person name="Chen W.-M."/>
        </authorList>
    </citation>
    <scope>NUCLEOTIDE SEQUENCE [LARGE SCALE GENOMIC DNA]</scope>
    <source>
        <strain evidence="2 3">CCP-6</strain>
    </source>
</reference>
<evidence type="ECO:0000313" key="3">
    <source>
        <dbReference type="Proteomes" id="UP000282957"/>
    </source>
</evidence>
<dbReference type="Proteomes" id="UP000282957">
    <property type="component" value="Unassembled WGS sequence"/>
</dbReference>
<keyword evidence="1" id="KW-0472">Membrane</keyword>
<accession>A0A437LZ96</accession>
<dbReference type="RefSeq" id="WP_127789997.1">
    <property type="nucleotide sequence ID" value="NZ_SACL01000012.1"/>
</dbReference>
<feature type="transmembrane region" description="Helical" evidence="1">
    <location>
        <begin position="41"/>
        <end position="67"/>
    </location>
</feature>
<keyword evidence="1" id="KW-1133">Transmembrane helix</keyword>
<keyword evidence="1" id="KW-0812">Transmembrane</keyword>
<evidence type="ECO:0000313" key="2">
    <source>
        <dbReference type="EMBL" id="RVT90730.1"/>
    </source>
</evidence>
<dbReference type="AlphaFoldDB" id="A0A437LZ96"/>
<sequence>MEQFIQHGAQWGLWVGLLTSIVILSIALSQEDVRKEGFSTVAFGCCAAAALICTLTTAAGFAVAFLIGLPMKFLGAL</sequence>
<protein>
    <submittedName>
        <fullName evidence="2">Uncharacterized protein</fullName>
    </submittedName>
</protein>
<dbReference type="EMBL" id="SACL01000012">
    <property type="protein sequence ID" value="RVT90730.1"/>
    <property type="molecule type" value="Genomic_DNA"/>
</dbReference>
<feature type="transmembrane region" description="Helical" evidence="1">
    <location>
        <begin position="12"/>
        <end position="29"/>
    </location>
</feature>
<evidence type="ECO:0000256" key="1">
    <source>
        <dbReference type="SAM" id="Phobius"/>
    </source>
</evidence>
<comment type="caution">
    <text evidence="2">The sequence shown here is derived from an EMBL/GenBank/DDBJ whole genome shotgun (WGS) entry which is preliminary data.</text>
</comment>